<sequence>MAQSSYPFGSSQIATEDQWSSYFRMFQVDGVFAASETGTDLKVTASNVSTLSVAPGEAVIQGTYYGNSAALNVNVPTNSAGITARKDLIVLRRDPSADATTVQYKTGGTSYPSLSQTLNGIWEIPLAQVTVAAGASVVAPSGVTDLRWFVGRPVVFGSFSFRRPPMRGQIHVDNGVDLYVGDGTNWNYLGTAEEPAAKTYSPVWNAGATTINWGSGSQNVGRYKRIAGNLYWVKIQVTPGPNGNPPDYPDPIQVTLPFPAQGSTRELFHASMTSTNGEHSAIGQAIMFPSEGTSKVRIRFPLADGGTFSVSHPNVTNWLTNYPINFRSGDCMTISGVYEIA</sequence>
<protein>
    <recommendedName>
        <fullName evidence="3">Minor tail protein</fullName>
    </recommendedName>
</protein>
<accession>A0ABP9LIH8</accession>
<reference evidence="2" key="1">
    <citation type="journal article" date="2019" name="Int. J. Syst. Evol. Microbiol.">
        <title>The Global Catalogue of Microorganisms (GCM) 10K type strain sequencing project: providing services to taxonomists for standard genome sequencing and annotation.</title>
        <authorList>
            <consortium name="The Broad Institute Genomics Platform"/>
            <consortium name="The Broad Institute Genome Sequencing Center for Infectious Disease"/>
            <person name="Wu L."/>
            <person name="Ma J."/>
        </authorList>
    </citation>
    <scope>NUCLEOTIDE SEQUENCE [LARGE SCALE GENOMIC DNA]</scope>
    <source>
        <strain evidence="2">JCM 18410</strain>
    </source>
</reference>
<gene>
    <name evidence="1" type="ORF">GCM10023336_70380</name>
</gene>
<comment type="caution">
    <text evidence="1">The sequence shown here is derived from an EMBL/GenBank/DDBJ whole genome shotgun (WGS) entry which is preliminary data.</text>
</comment>
<organism evidence="1 2">
    <name type="scientific">Streptomyces similanensis</name>
    <dbReference type="NCBI Taxonomy" id="1274988"/>
    <lineage>
        <taxon>Bacteria</taxon>
        <taxon>Bacillati</taxon>
        <taxon>Actinomycetota</taxon>
        <taxon>Actinomycetes</taxon>
        <taxon>Kitasatosporales</taxon>
        <taxon>Streptomycetaceae</taxon>
        <taxon>Streptomyces</taxon>
    </lineage>
</organism>
<evidence type="ECO:0000313" key="1">
    <source>
        <dbReference type="EMBL" id="GAA5078550.1"/>
    </source>
</evidence>
<dbReference type="Proteomes" id="UP001500124">
    <property type="component" value="Unassembled WGS sequence"/>
</dbReference>
<dbReference type="RefSeq" id="WP_345672088.1">
    <property type="nucleotide sequence ID" value="NZ_BAABKC010000128.1"/>
</dbReference>
<name>A0ABP9LIH8_9ACTN</name>
<proteinExistence type="predicted"/>
<keyword evidence="2" id="KW-1185">Reference proteome</keyword>
<evidence type="ECO:0000313" key="2">
    <source>
        <dbReference type="Proteomes" id="UP001500124"/>
    </source>
</evidence>
<evidence type="ECO:0008006" key="3">
    <source>
        <dbReference type="Google" id="ProtNLM"/>
    </source>
</evidence>
<dbReference type="EMBL" id="BAABKC010000128">
    <property type="protein sequence ID" value="GAA5078550.1"/>
    <property type="molecule type" value="Genomic_DNA"/>
</dbReference>